<evidence type="ECO:0000259" key="1">
    <source>
        <dbReference type="Pfam" id="PF04738"/>
    </source>
</evidence>
<feature type="domain" description="Thiopeptide-type bacteriocin biosynthesis" evidence="2">
    <location>
        <begin position="766"/>
        <end position="1009"/>
    </location>
</feature>
<accession>A0A291QLC7</accession>
<sequence>MTLLYRHTGVALLRSTALPLTHAPTTWPDFTNPDMCRSWLRQVWGGPGLAQAISQASPALAARVAKLLGTEPAWDRQVRRATAAVMRYLLRATGRPTPFALFAGVAPVHIGADAHITWGEEHRPFVRVGAEWLADIVGRLESLPAVLDRLEVEFSNLAVQRGTHIELPHGPDRVSVRHTEAVQAVRDATVRPSRVSTVADKVEGAFPEVPPAKVRGLLAELVRRGFLITRLRAPFTVTDPLGHVVDRLREAHVDRVGEAVPLLRLLESVQADVAHHNADSTAGVLRARLRNDLTARMREVSKAGRTPLSVDLRLDCQARIPESVVHEAERAASVIARLTRQPVGQAAWRDFHAAFCDRFGINTLVPLADVIDPDTGIGYPAGYPGSTRPEPPSDSTAERDEHLLSLACQAAADHSREIVLTEETITALTVPTGGRAIQVPPHVELSARILATSPRALERGEFTLTVAPARAAGTLTSRFTTTASGTGLEDIYRSIPATTEGALPVQLSFPPIYPHAENICRVPAYLDHVLPLGEHRQLCSTAQDEGTEAEIIALDDLAVTATRDALHLVSLSRRRVVEPQVFHALSLGKQPPPLARFLAHLPRAFTAGWHEFDWGPHTARLPHLPRVRYGRTVLSPARWRLTAAELPLADADLTAWRRALKVWRERWHCPARVELRDADRTLRLDLNEASHAVLLRSHLARCDQAELVETAQSATEYGWLRGHTHELALPLVTTQPPTPAPRLDGPLPLIDSHSHGHLPAAPGSRWLYAKIWAHPERHEEVIGEHLPRLIAELAGDPAWWFMRYRSATERDHLRLRIRSDEFAAHAEAIGTWAENLRARGLCGGLALDTYRPESGRYGGPAAIEAAEAVFAADSLAVLAEFQHPVDTAPAALVALNMWDICRGLLGGTAEAVQWLTARRAPDAVPDRTITEQVTTAVRGAQWDDPTAWPAPVTTTRLARRDALARYRNALPPQADVDTVLESLLHMHHNRALGIDRERERACRRMARHAALALRATEVPR</sequence>
<dbReference type="Pfam" id="PF14028">
    <property type="entry name" value="Lant_dehydr_C"/>
    <property type="match status" value="1"/>
</dbReference>
<reference evidence="3 4" key="1">
    <citation type="submission" date="2017-08" db="EMBL/GenBank/DDBJ databases">
        <title>Complete Genome Sequence of Streptomyces formicae KY5, the formicamycin producer.</title>
        <authorList>
            <person name="Holmes N.A."/>
            <person name="Devine R."/>
            <person name="Qin Z."/>
            <person name="Seipke R.F."/>
            <person name="Wilkinson B."/>
            <person name="Hutchings M.I."/>
        </authorList>
    </citation>
    <scope>NUCLEOTIDE SEQUENCE [LARGE SCALE GENOMIC DNA]</scope>
    <source>
        <strain evidence="3 4">KY5</strain>
    </source>
</reference>
<feature type="domain" description="Lantibiotic dehydratase N-terminal" evidence="1">
    <location>
        <begin position="48"/>
        <end position="695"/>
    </location>
</feature>
<dbReference type="InterPro" id="IPR023809">
    <property type="entry name" value="Thiopep_bacteriocin_synth_dom"/>
</dbReference>
<dbReference type="EMBL" id="CP022685">
    <property type="protein sequence ID" value="ATL32263.1"/>
    <property type="molecule type" value="Genomic_DNA"/>
</dbReference>
<protein>
    <submittedName>
        <fullName evidence="3">Lanthionine biosynthesis protein LanB</fullName>
    </submittedName>
</protein>
<gene>
    <name evidence="3" type="ORF">KY5_7245c</name>
</gene>
<dbReference type="RefSeq" id="WP_098246243.1">
    <property type="nucleotide sequence ID" value="NZ_CP022685.1"/>
</dbReference>
<dbReference type="AlphaFoldDB" id="A0A291QLC7"/>
<proteinExistence type="predicted"/>
<dbReference type="KEGG" id="sfk:KY5_7245c"/>
<dbReference type="NCBIfam" id="TIGR03891">
    <property type="entry name" value="thiopep_ocin"/>
    <property type="match status" value="1"/>
</dbReference>
<dbReference type="InterPro" id="IPR006827">
    <property type="entry name" value="Lant_deHydtase_N"/>
</dbReference>
<evidence type="ECO:0000313" key="4">
    <source>
        <dbReference type="Proteomes" id="UP000221011"/>
    </source>
</evidence>
<keyword evidence="4" id="KW-1185">Reference proteome</keyword>
<dbReference type="Proteomes" id="UP000221011">
    <property type="component" value="Chromosome"/>
</dbReference>
<evidence type="ECO:0000313" key="3">
    <source>
        <dbReference type="EMBL" id="ATL32263.1"/>
    </source>
</evidence>
<name>A0A291QLC7_9ACTN</name>
<evidence type="ECO:0000259" key="2">
    <source>
        <dbReference type="Pfam" id="PF14028"/>
    </source>
</evidence>
<organism evidence="3 4">
    <name type="scientific">Streptomyces formicae</name>
    <dbReference type="NCBI Taxonomy" id="1616117"/>
    <lineage>
        <taxon>Bacteria</taxon>
        <taxon>Bacillati</taxon>
        <taxon>Actinomycetota</taxon>
        <taxon>Actinomycetes</taxon>
        <taxon>Kitasatosporales</taxon>
        <taxon>Streptomycetaceae</taxon>
        <taxon>Streptomyces</taxon>
    </lineage>
</organism>
<dbReference type="Pfam" id="PF04738">
    <property type="entry name" value="Lant_dehydr_N"/>
    <property type="match status" value="1"/>
</dbReference>